<reference evidence="4" key="1">
    <citation type="journal article" date="2019" name="Int. J. Syst. Evol. Microbiol.">
        <title>The Global Catalogue of Microorganisms (GCM) 10K type strain sequencing project: providing services to taxonomists for standard genome sequencing and annotation.</title>
        <authorList>
            <consortium name="The Broad Institute Genomics Platform"/>
            <consortium name="The Broad Institute Genome Sequencing Center for Infectious Disease"/>
            <person name="Wu L."/>
            <person name="Ma J."/>
        </authorList>
    </citation>
    <scope>NUCLEOTIDE SEQUENCE [LARGE SCALE GENOMIC DNA]</scope>
    <source>
        <strain evidence="4">KCTC 42899</strain>
    </source>
</reference>
<dbReference type="Proteomes" id="UP001595721">
    <property type="component" value="Unassembled WGS sequence"/>
</dbReference>
<sequence>MSGTRSPSKTEPATDPTAAGDEGRWPVWKLAILLYPFAATAVWINLFMLSLLTSWLGLSVLSPQMAALLALPLGLPATWAAGRWIRSLMDQAAPRKPAG</sequence>
<keyword evidence="2" id="KW-1133">Transmembrane helix</keyword>
<feature type="transmembrane region" description="Helical" evidence="2">
    <location>
        <begin position="64"/>
        <end position="85"/>
    </location>
</feature>
<comment type="caution">
    <text evidence="3">The sequence shown here is derived from an EMBL/GenBank/DDBJ whole genome shotgun (WGS) entry which is preliminary data.</text>
</comment>
<proteinExistence type="predicted"/>
<feature type="transmembrane region" description="Helical" evidence="2">
    <location>
        <begin position="32"/>
        <end position="58"/>
    </location>
</feature>
<keyword evidence="2" id="KW-0812">Transmembrane</keyword>
<dbReference type="RefSeq" id="WP_377742563.1">
    <property type="nucleotide sequence ID" value="NZ_JBHRXJ010000002.1"/>
</dbReference>
<evidence type="ECO:0000313" key="4">
    <source>
        <dbReference type="Proteomes" id="UP001595721"/>
    </source>
</evidence>
<name>A0ABV7R2G9_9RHOB</name>
<feature type="compositionally biased region" description="Polar residues" evidence="1">
    <location>
        <begin position="1"/>
        <end position="11"/>
    </location>
</feature>
<keyword evidence="2" id="KW-0472">Membrane</keyword>
<keyword evidence="4" id="KW-1185">Reference proteome</keyword>
<feature type="region of interest" description="Disordered" evidence="1">
    <location>
        <begin position="1"/>
        <end position="22"/>
    </location>
</feature>
<evidence type="ECO:0000256" key="2">
    <source>
        <dbReference type="SAM" id="Phobius"/>
    </source>
</evidence>
<gene>
    <name evidence="3" type="ORF">ACFOMH_03110</name>
</gene>
<evidence type="ECO:0000313" key="3">
    <source>
        <dbReference type="EMBL" id="MFC3527148.1"/>
    </source>
</evidence>
<accession>A0ABV7R2G9</accession>
<protein>
    <recommendedName>
        <fullName evidence="5">NnrT protein</fullName>
    </recommendedName>
</protein>
<evidence type="ECO:0000256" key="1">
    <source>
        <dbReference type="SAM" id="MobiDB-lite"/>
    </source>
</evidence>
<dbReference type="EMBL" id="JBHRXJ010000002">
    <property type="protein sequence ID" value="MFC3527148.1"/>
    <property type="molecule type" value="Genomic_DNA"/>
</dbReference>
<evidence type="ECO:0008006" key="5">
    <source>
        <dbReference type="Google" id="ProtNLM"/>
    </source>
</evidence>
<organism evidence="3 4">
    <name type="scientific">Paracoccus mangrovi</name>
    <dbReference type="NCBI Taxonomy" id="1715645"/>
    <lineage>
        <taxon>Bacteria</taxon>
        <taxon>Pseudomonadati</taxon>
        <taxon>Pseudomonadota</taxon>
        <taxon>Alphaproteobacteria</taxon>
        <taxon>Rhodobacterales</taxon>
        <taxon>Paracoccaceae</taxon>
        <taxon>Paracoccus</taxon>
    </lineage>
</organism>